<evidence type="ECO:0000313" key="2">
    <source>
        <dbReference type="Proteomes" id="UP000288168"/>
    </source>
</evidence>
<dbReference type="OrthoDB" id="10277381at2759"/>
<keyword evidence="2" id="KW-1185">Reference proteome</keyword>
<proteinExistence type="predicted"/>
<sequence>MAVGWHGLADLTYGLYDSLLSDGFHTLESCTPEDYACAKQLRAWRPRRQHDLHATSPRHTDCIRVAISCYSCLNLGLGTICFAIVTTVCDVQTRANPDSGSPFVIRKPTIWMFSL</sequence>
<name>A0A428PN65_9HYPO</name>
<reference evidence="1 2" key="1">
    <citation type="submission" date="2017-06" db="EMBL/GenBank/DDBJ databases">
        <title>Comparative genomic analysis of Ambrosia Fusariam Clade fungi.</title>
        <authorList>
            <person name="Stajich J.E."/>
            <person name="Carrillo J."/>
            <person name="Kijimoto T."/>
            <person name="Eskalen A."/>
            <person name="O'Donnell K."/>
            <person name="Kasson M."/>
        </authorList>
    </citation>
    <scope>NUCLEOTIDE SEQUENCE [LARGE SCALE GENOMIC DNA]</scope>
    <source>
        <strain evidence="1 2">NRRL62584</strain>
    </source>
</reference>
<comment type="caution">
    <text evidence="1">The sequence shown here is derived from an EMBL/GenBank/DDBJ whole genome shotgun (WGS) entry which is preliminary data.</text>
</comment>
<dbReference type="EMBL" id="NKCI01000111">
    <property type="protein sequence ID" value="RSL54406.1"/>
    <property type="molecule type" value="Genomic_DNA"/>
</dbReference>
<gene>
    <name evidence="1" type="ORF">CEP54_009899</name>
</gene>
<accession>A0A428PN65</accession>
<organism evidence="1 2">
    <name type="scientific">Fusarium duplospermum</name>
    <dbReference type="NCBI Taxonomy" id="1325734"/>
    <lineage>
        <taxon>Eukaryota</taxon>
        <taxon>Fungi</taxon>
        <taxon>Dikarya</taxon>
        <taxon>Ascomycota</taxon>
        <taxon>Pezizomycotina</taxon>
        <taxon>Sordariomycetes</taxon>
        <taxon>Hypocreomycetidae</taxon>
        <taxon>Hypocreales</taxon>
        <taxon>Nectriaceae</taxon>
        <taxon>Fusarium</taxon>
        <taxon>Fusarium solani species complex</taxon>
    </lineage>
</organism>
<evidence type="ECO:0000313" key="1">
    <source>
        <dbReference type="EMBL" id="RSL54406.1"/>
    </source>
</evidence>
<dbReference type="AlphaFoldDB" id="A0A428PN65"/>
<protein>
    <submittedName>
        <fullName evidence="1">Uncharacterized protein</fullName>
    </submittedName>
</protein>
<dbReference type="Proteomes" id="UP000288168">
    <property type="component" value="Unassembled WGS sequence"/>
</dbReference>